<protein>
    <recommendedName>
        <fullName evidence="1">LysM domain-containing protein</fullName>
    </recommendedName>
</protein>
<feature type="domain" description="LysM" evidence="1">
    <location>
        <begin position="76"/>
        <end position="126"/>
    </location>
</feature>
<dbReference type="PROSITE" id="PS51782">
    <property type="entry name" value="LYSM"/>
    <property type="match status" value="1"/>
</dbReference>
<dbReference type="Proteomes" id="UP000652354">
    <property type="component" value="Unassembled WGS sequence"/>
</dbReference>
<name>A0A919UJD5_9MICO</name>
<dbReference type="RefSeq" id="WP_203653834.1">
    <property type="nucleotide sequence ID" value="NZ_BONR01000002.1"/>
</dbReference>
<dbReference type="SUPFAM" id="SSF54106">
    <property type="entry name" value="LysM domain"/>
    <property type="match status" value="1"/>
</dbReference>
<dbReference type="CDD" id="cd00118">
    <property type="entry name" value="LysM"/>
    <property type="match status" value="1"/>
</dbReference>
<evidence type="ECO:0000259" key="1">
    <source>
        <dbReference type="PROSITE" id="PS51782"/>
    </source>
</evidence>
<dbReference type="Pfam" id="PF01476">
    <property type="entry name" value="LysM"/>
    <property type="match status" value="1"/>
</dbReference>
<reference evidence="2" key="1">
    <citation type="submission" date="2021-01" db="EMBL/GenBank/DDBJ databases">
        <title>Whole genome shotgun sequence of Demequina activiva NBRC 110675.</title>
        <authorList>
            <person name="Komaki H."/>
            <person name="Tamura T."/>
        </authorList>
    </citation>
    <scope>NUCLEOTIDE SEQUENCE</scope>
    <source>
        <strain evidence="2">NBRC 110675</strain>
    </source>
</reference>
<organism evidence="2 3">
    <name type="scientific">Demequina activiva</name>
    <dbReference type="NCBI Taxonomy" id="1582364"/>
    <lineage>
        <taxon>Bacteria</taxon>
        <taxon>Bacillati</taxon>
        <taxon>Actinomycetota</taxon>
        <taxon>Actinomycetes</taxon>
        <taxon>Micrococcales</taxon>
        <taxon>Demequinaceae</taxon>
        <taxon>Demequina</taxon>
    </lineage>
</organism>
<evidence type="ECO:0000313" key="2">
    <source>
        <dbReference type="EMBL" id="GIG54266.1"/>
    </source>
</evidence>
<accession>A0A919UJD5</accession>
<sequence>MTAYAMNPVMTGQRPVRRAVPARSSRPARLRVQLIQTPAARARRRGVLVAMVLAAVAIVAPQAFANDDSAPPVVFDTYTVSSGETVWSIAAGITPAGVDVRDVVEDIITLNAMGGSALQAGEQLLLPEVG</sequence>
<comment type="caution">
    <text evidence="2">The sequence shown here is derived from an EMBL/GenBank/DDBJ whole genome shotgun (WGS) entry which is preliminary data.</text>
</comment>
<dbReference type="AlphaFoldDB" id="A0A919UJD5"/>
<dbReference type="SMART" id="SM00257">
    <property type="entry name" value="LysM"/>
    <property type="match status" value="1"/>
</dbReference>
<dbReference type="InterPro" id="IPR036779">
    <property type="entry name" value="LysM_dom_sf"/>
</dbReference>
<dbReference type="InterPro" id="IPR018392">
    <property type="entry name" value="LysM"/>
</dbReference>
<keyword evidence="3" id="KW-1185">Reference proteome</keyword>
<evidence type="ECO:0000313" key="3">
    <source>
        <dbReference type="Proteomes" id="UP000652354"/>
    </source>
</evidence>
<proteinExistence type="predicted"/>
<dbReference type="EMBL" id="BONR01000002">
    <property type="protein sequence ID" value="GIG54266.1"/>
    <property type="molecule type" value="Genomic_DNA"/>
</dbReference>
<gene>
    <name evidence="2" type="ORF">Dac01nite_10180</name>
</gene>
<dbReference type="Gene3D" id="3.10.350.10">
    <property type="entry name" value="LysM domain"/>
    <property type="match status" value="1"/>
</dbReference>